<reference evidence="2" key="2">
    <citation type="journal article" date="2008" name="Nucleic Acids Res.">
        <title>The rice annotation project database (RAP-DB): 2008 update.</title>
        <authorList>
            <consortium name="The rice annotation project (RAP)"/>
        </authorList>
    </citation>
    <scope>GENOME REANNOTATION</scope>
    <source>
        <strain evidence="2">cv. Nipponbare</strain>
    </source>
</reference>
<dbReference type="KEGG" id="dosa:Os03g0293850"/>
<name>C7J0I5_ORYSJ</name>
<accession>C7J0I5</accession>
<organism evidence="1 2">
    <name type="scientific">Oryza sativa subsp. japonica</name>
    <name type="common">Rice</name>
    <dbReference type="NCBI Taxonomy" id="39947"/>
    <lineage>
        <taxon>Eukaryota</taxon>
        <taxon>Viridiplantae</taxon>
        <taxon>Streptophyta</taxon>
        <taxon>Embryophyta</taxon>
        <taxon>Tracheophyta</taxon>
        <taxon>Spermatophyta</taxon>
        <taxon>Magnoliopsida</taxon>
        <taxon>Liliopsida</taxon>
        <taxon>Poales</taxon>
        <taxon>Poaceae</taxon>
        <taxon>BOP clade</taxon>
        <taxon>Oryzoideae</taxon>
        <taxon>Oryzeae</taxon>
        <taxon>Oryzinae</taxon>
        <taxon>Oryza</taxon>
        <taxon>Oryza sativa</taxon>
    </lineage>
</organism>
<gene>
    <name evidence="1" type="ordered locus">Os03g0293850</name>
</gene>
<evidence type="ECO:0000313" key="2">
    <source>
        <dbReference type="Proteomes" id="UP000000763"/>
    </source>
</evidence>
<sequence length="76" mass="8434">LSSANCDLLTQGRMERSGSCLKSCRDRSPGYRAASRNVNHGNLHSPSFGSYVPPTIEYYFFSSTSLFIQGKIENII</sequence>
<dbReference type="AlphaFoldDB" id="C7J0I5"/>
<evidence type="ECO:0000313" key="1">
    <source>
        <dbReference type="EMBL" id="BAH92106.1"/>
    </source>
</evidence>
<feature type="non-terminal residue" evidence="1">
    <location>
        <position position="1"/>
    </location>
</feature>
<protein>
    <submittedName>
        <fullName evidence="1">Os03g0293850 protein</fullName>
    </submittedName>
</protein>
<dbReference type="Proteomes" id="UP000000763">
    <property type="component" value="Chromosome 3"/>
</dbReference>
<dbReference type="EMBL" id="AP008209">
    <property type="protein sequence ID" value="BAH92106.1"/>
    <property type="molecule type" value="Genomic_DNA"/>
</dbReference>
<reference evidence="1 2" key="1">
    <citation type="journal article" date="2005" name="Nature">
        <title>The map-based sequence of the rice genome.</title>
        <authorList>
            <consortium name="International rice genome sequencing project (IRGSP)"/>
            <person name="Matsumoto T."/>
            <person name="Wu J."/>
            <person name="Kanamori H."/>
            <person name="Katayose Y."/>
            <person name="Fujisawa M."/>
            <person name="Namiki N."/>
            <person name="Mizuno H."/>
            <person name="Yamamoto K."/>
            <person name="Antonio B.A."/>
            <person name="Baba T."/>
            <person name="Sakata K."/>
            <person name="Nagamura Y."/>
            <person name="Aoki H."/>
            <person name="Arikawa K."/>
            <person name="Arita K."/>
            <person name="Bito T."/>
            <person name="Chiden Y."/>
            <person name="Fujitsuka N."/>
            <person name="Fukunaka R."/>
            <person name="Hamada M."/>
            <person name="Harada C."/>
            <person name="Hayashi A."/>
            <person name="Hijishita S."/>
            <person name="Honda M."/>
            <person name="Hosokawa S."/>
            <person name="Ichikawa Y."/>
            <person name="Idonuma A."/>
            <person name="Iijima M."/>
            <person name="Ikeda M."/>
            <person name="Ikeno M."/>
            <person name="Ito K."/>
            <person name="Ito S."/>
            <person name="Ito T."/>
            <person name="Ito Y."/>
            <person name="Ito Y."/>
            <person name="Iwabuchi A."/>
            <person name="Kamiya K."/>
            <person name="Karasawa W."/>
            <person name="Kurita K."/>
            <person name="Katagiri S."/>
            <person name="Kikuta A."/>
            <person name="Kobayashi H."/>
            <person name="Kobayashi N."/>
            <person name="Machita K."/>
            <person name="Maehara T."/>
            <person name="Masukawa M."/>
            <person name="Mizubayashi T."/>
            <person name="Mukai Y."/>
            <person name="Nagasaki H."/>
            <person name="Nagata Y."/>
            <person name="Naito S."/>
            <person name="Nakashima M."/>
            <person name="Nakama Y."/>
            <person name="Nakamichi Y."/>
            <person name="Nakamura M."/>
            <person name="Meguro A."/>
            <person name="Negishi M."/>
            <person name="Ohta I."/>
            <person name="Ohta T."/>
            <person name="Okamoto M."/>
            <person name="Ono N."/>
            <person name="Saji S."/>
            <person name="Sakaguchi M."/>
            <person name="Sakai K."/>
            <person name="Shibata M."/>
            <person name="Shimokawa T."/>
            <person name="Song J."/>
            <person name="Takazaki Y."/>
            <person name="Terasawa K."/>
            <person name="Tsugane M."/>
            <person name="Tsuji K."/>
            <person name="Ueda S."/>
            <person name="Waki K."/>
            <person name="Yamagata H."/>
            <person name="Yamamoto M."/>
            <person name="Yamamoto S."/>
            <person name="Yamane H."/>
            <person name="Yoshiki S."/>
            <person name="Yoshihara R."/>
            <person name="Yukawa K."/>
            <person name="Zhong H."/>
            <person name="Yano M."/>
            <person name="Yuan Q."/>
            <person name="Ouyang S."/>
            <person name="Liu J."/>
            <person name="Jones K.M."/>
            <person name="Gansberger K."/>
            <person name="Moffat K."/>
            <person name="Hill J."/>
            <person name="Bera J."/>
            <person name="Fadrosh D."/>
            <person name="Jin S."/>
            <person name="Johri S."/>
            <person name="Kim M."/>
            <person name="Overton L."/>
            <person name="Reardon M."/>
            <person name="Tsitrin T."/>
            <person name="Vuong H."/>
            <person name="Weaver B."/>
            <person name="Ciecko A."/>
            <person name="Tallon L."/>
            <person name="Jackson J."/>
            <person name="Pai G."/>
            <person name="Aken S.V."/>
            <person name="Utterback T."/>
            <person name="Reidmuller S."/>
            <person name="Feldblyum T."/>
            <person name="Hsiao J."/>
            <person name="Zismann V."/>
            <person name="Iobst S."/>
            <person name="de Vazeille A.R."/>
            <person name="Buell C.R."/>
            <person name="Ying K."/>
            <person name="Li Y."/>
            <person name="Lu T."/>
            <person name="Huang Y."/>
            <person name="Zhao Q."/>
            <person name="Feng Q."/>
            <person name="Zhang L."/>
            <person name="Zhu J."/>
            <person name="Weng Q."/>
            <person name="Mu J."/>
            <person name="Lu Y."/>
            <person name="Fan D."/>
            <person name="Liu Y."/>
            <person name="Guan J."/>
            <person name="Zhang Y."/>
            <person name="Yu S."/>
            <person name="Liu X."/>
            <person name="Zhang Y."/>
            <person name="Hong G."/>
            <person name="Han B."/>
            <person name="Choisne N."/>
            <person name="Demange N."/>
            <person name="Orjeda G."/>
            <person name="Samain S."/>
            <person name="Cattolico L."/>
            <person name="Pelletier E."/>
            <person name="Couloux A."/>
            <person name="Segurens B."/>
            <person name="Wincker P."/>
            <person name="D'Hont A."/>
            <person name="Scarpelli C."/>
            <person name="Weissenbach J."/>
            <person name="Salanoubat M."/>
            <person name="Quetier F."/>
            <person name="Yu Y."/>
            <person name="Kim H.R."/>
            <person name="Rambo T."/>
            <person name="Currie J."/>
            <person name="Collura K."/>
            <person name="Luo M."/>
            <person name="Yang T."/>
            <person name="Ammiraju J.S.S."/>
            <person name="Engler F."/>
            <person name="Soderlund C."/>
            <person name="Wing R.A."/>
            <person name="Palmer L.E."/>
            <person name="de la Bastide M."/>
            <person name="Spiegel L."/>
            <person name="Nascimento L."/>
            <person name="Zutavern T."/>
            <person name="O'Shaughnessy A."/>
            <person name="Dike S."/>
            <person name="Dedhia N."/>
            <person name="Preston R."/>
            <person name="Balija V."/>
            <person name="McCombie W.R."/>
            <person name="Chow T."/>
            <person name="Chen H."/>
            <person name="Chung M."/>
            <person name="Chen C."/>
            <person name="Shaw J."/>
            <person name="Wu H."/>
            <person name="Hsiao K."/>
            <person name="Chao Y."/>
            <person name="Chu M."/>
            <person name="Cheng C."/>
            <person name="Hour A."/>
            <person name="Lee P."/>
            <person name="Lin S."/>
            <person name="Lin Y."/>
            <person name="Liou J."/>
            <person name="Liu S."/>
            <person name="Hsing Y."/>
            <person name="Raghuvanshi S."/>
            <person name="Mohanty A."/>
            <person name="Bharti A.K."/>
            <person name="Gaur A."/>
            <person name="Gupta V."/>
            <person name="Kumar D."/>
            <person name="Ravi V."/>
            <person name="Vij S."/>
            <person name="Kapur A."/>
            <person name="Khurana P."/>
            <person name="Khurana P."/>
            <person name="Khurana J.P."/>
            <person name="Tyagi A.K."/>
            <person name="Gaikwad K."/>
            <person name="Singh A."/>
            <person name="Dalal V."/>
            <person name="Srivastava S."/>
            <person name="Dixit A."/>
            <person name="Pal A.K."/>
            <person name="Ghazi I.A."/>
            <person name="Yadav M."/>
            <person name="Pandit A."/>
            <person name="Bhargava A."/>
            <person name="Sureshbabu K."/>
            <person name="Batra K."/>
            <person name="Sharma T.R."/>
            <person name="Mohapatra T."/>
            <person name="Singh N.K."/>
            <person name="Messing J."/>
            <person name="Nelson A.B."/>
            <person name="Fuks G."/>
            <person name="Kavchok S."/>
            <person name="Keizer G."/>
            <person name="Linton E."/>
            <person name="Llaca V."/>
            <person name="Song R."/>
            <person name="Tanyolac B."/>
            <person name="Young S."/>
            <person name="Ho-Il K."/>
            <person name="Hahn J.H."/>
            <person name="Sangsakoo G."/>
            <person name="Vanavichit A."/>
            <person name="de Mattos Luiz.A.T."/>
            <person name="Zimmer P.D."/>
            <person name="Malone G."/>
            <person name="Dellagostin O."/>
            <person name="de Oliveira A.C."/>
            <person name="Bevan M."/>
            <person name="Bancroft I."/>
            <person name="Minx P."/>
            <person name="Cordum H."/>
            <person name="Wilson R."/>
            <person name="Cheng Z."/>
            <person name="Jin W."/>
            <person name="Jiang J."/>
            <person name="Leong S.A."/>
            <person name="Iwama H."/>
            <person name="Gojobori T."/>
            <person name="Itoh T."/>
            <person name="Niimura Y."/>
            <person name="Fujii Y."/>
            <person name="Habara T."/>
            <person name="Sakai H."/>
            <person name="Sato Y."/>
            <person name="Wilson G."/>
            <person name="Kumar K."/>
            <person name="McCouch S."/>
            <person name="Juretic N."/>
            <person name="Hoen D."/>
            <person name="Wright S."/>
            <person name="Bruskiewich R."/>
            <person name="Bureau T."/>
            <person name="Miyao A."/>
            <person name="Hirochika H."/>
            <person name="Nishikawa T."/>
            <person name="Kadowaki K."/>
            <person name="Sugiura M."/>
            <person name="Burr B."/>
            <person name="Sasaki T."/>
        </authorList>
    </citation>
    <scope>NUCLEOTIDE SEQUENCE [LARGE SCALE GENOMIC DNA]</scope>
    <source>
        <strain evidence="2">cv. Nipponbare</strain>
    </source>
</reference>
<proteinExistence type="predicted"/>